<organism evidence="2 3">
    <name type="scientific">Erwinia typographi</name>
    <dbReference type="NCBI Taxonomy" id="371042"/>
    <lineage>
        <taxon>Bacteria</taxon>
        <taxon>Pseudomonadati</taxon>
        <taxon>Pseudomonadota</taxon>
        <taxon>Gammaproteobacteria</taxon>
        <taxon>Enterobacterales</taxon>
        <taxon>Erwiniaceae</taxon>
        <taxon>Erwinia</taxon>
    </lineage>
</organism>
<dbReference type="OrthoDB" id="6628149at2"/>
<name>A0A0A3ZST4_9GAMM</name>
<gene>
    <name evidence="2" type="ORF">NG99_20955</name>
</gene>
<proteinExistence type="predicted"/>
<dbReference type="STRING" id="371042.NG99_20955"/>
<dbReference type="EMBL" id="JRUQ01000060">
    <property type="protein sequence ID" value="KGT88743.1"/>
    <property type="molecule type" value="Genomic_DNA"/>
</dbReference>
<reference evidence="2 3" key="1">
    <citation type="submission" date="2014-10" db="EMBL/GenBank/DDBJ databases">
        <title>Genome sequence of Erwinia typographi M043b.</title>
        <authorList>
            <person name="Chan K.-G."/>
            <person name="Tan W.-S."/>
        </authorList>
    </citation>
    <scope>NUCLEOTIDE SEQUENCE [LARGE SCALE GENOMIC DNA]</scope>
    <source>
        <strain evidence="2 3">M043b</strain>
    </source>
</reference>
<comment type="caution">
    <text evidence="2">The sequence shown here is derived from an EMBL/GenBank/DDBJ whole genome shotgun (WGS) entry which is preliminary data.</text>
</comment>
<evidence type="ECO:0000256" key="1">
    <source>
        <dbReference type="SAM" id="Phobius"/>
    </source>
</evidence>
<dbReference type="Proteomes" id="UP000030351">
    <property type="component" value="Unassembled WGS sequence"/>
</dbReference>
<keyword evidence="1" id="KW-0472">Membrane</keyword>
<keyword evidence="1" id="KW-1133">Transmembrane helix</keyword>
<feature type="transmembrane region" description="Helical" evidence="1">
    <location>
        <begin position="36"/>
        <end position="56"/>
    </location>
</feature>
<feature type="transmembrane region" description="Helical" evidence="1">
    <location>
        <begin position="12"/>
        <end position="30"/>
    </location>
</feature>
<dbReference type="AlphaFoldDB" id="A0A0A3ZST4"/>
<protein>
    <submittedName>
        <fullName evidence="2">Uncharacterized protein</fullName>
    </submittedName>
</protein>
<accession>A0A0A3ZST4</accession>
<keyword evidence="3" id="KW-1185">Reference proteome</keyword>
<evidence type="ECO:0000313" key="2">
    <source>
        <dbReference type="EMBL" id="KGT88743.1"/>
    </source>
</evidence>
<evidence type="ECO:0000313" key="3">
    <source>
        <dbReference type="Proteomes" id="UP000030351"/>
    </source>
</evidence>
<keyword evidence="1" id="KW-0812">Transmembrane</keyword>
<dbReference type="RefSeq" id="WP_034897304.1">
    <property type="nucleotide sequence ID" value="NZ_JRUQ01000060.1"/>
</dbReference>
<sequence length="68" mass="7347">MSGIIFHGITAAVFLIMGLSAGAGLLFHGHEYTAGQFWNMVGLCVASGLAWLWAATQAKDAWYIMKSR</sequence>